<dbReference type="InterPro" id="IPR019364">
    <property type="entry name" value="Mediatior_Med8_fun/met"/>
</dbReference>
<keyword evidence="1" id="KW-0539">Nucleus</keyword>
<dbReference type="GO" id="GO:0006357">
    <property type="term" value="P:regulation of transcription by RNA polymerase II"/>
    <property type="evidence" value="ECO:0007669"/>
    <property type="project" value="InterPro"/>
</dbReference>
<reference evidence="2 3" key="1">
    <citation type="journal article" date="2018" name="MBio">
        <title>Comparative Genomics Reveals the Core Gene Toolbox for the Fungus-Insect Symbiosis.</title>
        <authorList>
            <person name="Wang Y."/>
            <person name="Stata M."/>
            <person name="Wang W."/>
            <person name="Stajich J.E."/>
            <person name="White M.M."/>
            <person name="Moncalvo J.M."/>
        </authorList>
    </citation>
    <scope>NUCLEOTIDE SEQUENCE [LARGE SCALE GENOMIC DNA]</scope>
    <source>
        <strain evidence="2 3">SWE-8-4</strain>
    </source>
</reference>
<dbReference type="EMBL" id="MBFR01000016">
    <property type="protein sequence ID" value="PVU97202.1"/>
    <property type="molecule type" value="Genomic_DNA"/>
</dbReference>
<comment type="function">
    <text evidence="1">Component of the Mediator complex, a coactivator involved in the regulated transcription of nearly all RNA polymerase II-dependent genes. Mediator functions as a bridge to convey information from gene-specific regulatory proteins to the basal RNA polymerase II transcription machinery. Mediator is recruited to promoters by direct interactions with regulatory proteins and serves as a scaffold for the assembly of a functional preinitiation complex with RNA polymerase II and the general transcription factors.</text>
</comment>
<dbReference type="GO" id="GO:0003712">
    <property type="term" value="F:transcription coregulator activity"/>
    <property type="evidence" value="ECO:0007669"/>
    <property type="project" value="InterPro"/>
</dbReference>
<dbReference type="AlphaFoldDB" id="A0A2T9YXX7"/>
<accession>A0A2T9YXX7</accession>
<evidence type="ECO:0000313" key="3">
    <source>
        <dbReference type="Proteomes" id="UP000245383"/>
    </source>
</evidence>
<keyword evidence="3" id="KW-1185">Reference proteome</keyword>
<evidence type="ECO:0000313" key="2">
    <source>
        <dbReference type="EMBL" id="PVU97202.1"/>
    </source>
</evidence>
<keyword evidence="1" id="KW-0010">Activator</keyword>
<protein>
    <recommendedName>
        <fullName evidence="1">Mediator of RNA polymerase II transcription subunit 8</fullName>
    </recommendedName>
    <alternativeName>
        <fullName evidence="1">Mediator complex subunit 8</fullName>
    </alternativeName>
</protein>
<dbReference type="Proteomes" id="UP000245383">
    <property type="component" value="Unassembled WGS sequence"/>
</dbReference>
<comment type="caution">
    <text evidence="2">The sequence shown here is derived from an EMBL/GenBank/DDBJ whole genome shotgun (WGS) entry which is preliminary data.</text>
</comment>
<dbReference type="OrthoDB" id="5568181at2759"/>
<dbReference type="GO" id="GO:0016592">
    <property type="term" value="C:mediator complex"/>
    <property type="evidence" value="ECO:0007669"/>
    <property type="project" value="InterPro"/>
</dbReference>
<dbReference type="Pfam" id="PF10232">
    <property type="entry name" value="Med8"/>
    <property type="match status" value="1"/>
</dbReference>
<comment type="subcellular location">
    <subcellularLocation>
        <location evidence="1">Nucleus</location>
    </subcellularLocation>
</comment>
<sequence>MELEREDRRLELVVLKNKLVLLIESFDYFINSIHKENPNSASWLEILDKFSVLAAKYSSLIEDIGNANSTRSSALLSRTVVLPGSEAFLDQQIALHNRISVLLRTKLTPKLETAEALIYSKIKHHSIPSGSAERTASDFDSTNTLPQQLAHWKNLIEIQDMLSLSSLQLFSQLNDARLKSSNKITTDKKIPESPLLLTPQNHNSPTTTFALEHLIQFTSSGTL</sequence>
<name>A0A2T9YXX7_9FUNG</name>
<comment type="similarity">
    <text evidence="1">Belongs to the Mediator complex subunit 8 family.</text>
</comment>
<keyword evidence="1" id="KW-0804">Transcription</keyword>
<proteinExistence type="inferred from homology"/>
<dbReference type="Gene3D" id="1.20.58.1710">
    <property type="match status" value="1"/>
</dbReference>
<gene>
    <name evidence="1" type="primary">MED8</name>
    <name evidence="2" type="ORF">BB561_000702</name>
</gene>
<organism evidence="2 3">
    <name type="scientific">Smittium simulii</name>
    <dbReference type="NCBI Taxonomy" id="133385"/>
    <lineage>
        <taxon>Eukaryota</taxon>
        <taxon>Fungi</taxon>
        <taxon>Fungi incertae sedis</taxon>
        <taxon>Zoopagomycota</taxon>
        <taxon>Kickxellomycotina</taxon>
        <taxon>Harpellomycetes</taxon>
        <taxon>Harpellales</taxon>
        <taxon>Legeriomycetaceae</taxon>
        <taxon>Smittium</taxon>
    </lineage>
</organism>
<keyword evidence="1" id="KW-0805">Transcription regulation</keyword>
<evidence type="ECO:0000256" key="1">
    <source>
        <dbReference type="RuleBase" id="RU364144"/>
    </source>
</evidence>
<comment type="subunit">
    <text evidence="1">Component of the Mediator complex.</text>
</comment>